<dbReference type="eggNOG" id="COG5595">
    <property type="taxonomic scope" value="Bacteria"/>
</dbReference>
<dbReference type="InterPro" id="IPR016908">
    <property type="entry name" value="UCP029037"/>
</dbReference>
<evidence type="ECO:0000313" key="1">
    <source>
        <dbReference type="EMBL" id="PSU95139.1"/>
    </source>
</evidence>
<name>A0A0B7J5F6_9GAMM</name>
<dbReference type="EMBL" id="PYNF01000020">
    <property type="protein sequence ID" value="PSU95139.1"/>
    <property type="molecule type" value="Genomic_DNA"/>
</dbReference>
<sequence>MFVVELQFECFDNTTLSQVDSAINGLMDALRYNGQVLGREFPVVIDDGVFRVRVVCPEKESLHSRYNSPQVCACYEQLTLSCLLTPKIKVLGVDLNSDSVAENFSPSWQVLYTTYVHSCSPLRSGDTLLPIPLYQTGATIDGDYKAVVKWQTEWQAFDEIQMAIRSQTAVSMALAEIGDIDSELFVRGRELCRHIEVTTEVPTYYYQYRVGGKDKATELARRCPSCDGEWRQSEALHGLFHFKCDRCRIVSNMSWNFQ</sequence>
<protein>
    <submittedName>
        <fullName evidence="1">Uncharacterized protein</fullName>
    </submittedName>
</protein>
<dbReference type="PIRSF" id="PIRSF029037">
    <property type="entry name" value="UCP029037_Zn_ribbon"/>
    <property type="match status" value="1"/>
</dbReference>
<evidence type="ECO:0000313" key="2">
    <source>
        <dbReference type="Proteomes" id="UP000241426"/>
    </source>
</evidence>
<dbReference type="Proteomes" id="UP000241426">
    <property type="component" value="Unassembled WGS sequence"/>
</dbReference>
<dbReference type="AlphaFoldDB" id="A0A0B7J5F6"/>
<reference evidence="1 2" key="1">
    <citation type="submission" date="2018-01" db="EMBL/GenBank/DDBJ databases">
        <title>Whole genome sequencing of Histamine producing bacteria.</title>
        <authorList>
            <person name="Butler K."/>
        </authorList>
    </citation>
    <scope>NUCLEOTIDE SEQUENCE [LARGE SCALE GENOMIC DNA]</scope>
    <source>
        <strain evidence="1 2">FS-7.2</strain>
    </source>
</reference>
<organism evidence="1 2">
    <name type="scientific">Photobacterium kishitanii</name>
    <dbReference type="NCBI Taxonomy" id="318456"/>
    <lineage>
        <taxon>Bacteria</taxon>
        <taxon>Pseudomonadati</taxon>
        <taxon>Pseudomonadota</taxon>
        <taxon>Gammaproteobacteria</taxon>
        <taxon>Vibrionales</taxon>
        <taxon>Vibrionaceae</taxon>
        <taxon>Photobacterium</taxon>
    </lineage>
</organism>
<accession>A0A0B7J5F6</accession>
<gene>
    <name evidence="1" type="ORF">C9J27_18485</name>
</gene>
<proteinExistence type="predicted"/>
<accession>A0A2T3KE74</accession>
<dbReference type="Pfam" id="PF10071">
    <property type="entry name" value="DUF2310"/>
    <property type="match status" value="1"/>
</dbReference>
<dbReference type="RefSeq" id="WP_036793395.1">
    <property type="nucleotide sequence ID" value="NZ_JAUZMX010000001.1"/>
</dbReference>
<comment type="caution">
    <text evidence="1">The sequence shown here is derived from an EMBL/GenBank/DDBJ whole genome shotgun (WGS) entry which is preliminary data.</text>
</comment>
<dbReference type="GeneID" id="29944121"/>